<dbReference type="AlphaFoldDB" id="A0A2U2APR7"/>
<evidence type="ECO:0000259" key="13">
    <source>
        <dbReference type="PROSITE" id="PS00794"/>
    </source>
</evidence>
<dbReference type="Pfam" id="PF01288">
    <property type="entry name" value="HPPK"/>
    <property type="match status" value="1"/>
</dbReference>
<evidence type="ECO:0000313" key="16">
    <source>
        <dbReference type="Proteomes" id="UP000245059"/>
    </source>
</evidence>
<dbReference type="EMBL" id="QEWV01000006">
    <property type="protein sequence ID" value="PWD91357.1"/>
    <property type="molecule type" value="Genomic_DNA"/>
</dbReference>
<keyword evidence="5" id="KW-0808">Transferase</keyword>
<dbReference type="GO" id="GO:0016301">
    <property type="term" value="F:kinase activity"/>
    <property type="evidence" value="ECO:0007669"/>
    <property type="project" value="UniProtKB-KW"/>
</dbReference>
<dbReference type="OrthoDB" id="9808041at2"/>
<keyword evidence="17" id="KW-1185">Reference proteome</keyword>
<evidence type="ECO:0000256" key="4">
    <source>
        <dbReference type="ARBA" id="ARBA00016218"/>
    </source>
</evidence>
<comment type="pathway">
    <text evidence="1">Cofactor biosynthesis; tetrahydrofolate biosynthesis; 2-amino-4-hydroxy-6-hydroxymethyl-7,8-dihydropteridine diphosphate from 7,8-dihydroneopterin triphosphate: step 4/4.</text>
</comment>
<evidence type="ECO:0000256" key="12">
    <source>
        <dbReference type="ARBA" id="ARBA00033413"/>
    </source>
</evidence>
<protein>
    <recommendedName>
        <fullName evidence="4">2-amino-4-hydroxy-6-hydroxymethyldihydropteridine pyrophosphokinase</fullName>
        <ecNumber evidence="3">2.7.6.3</ecNumber>
    </recommendedName>
    <alternativeName>
        <fullName evidence="11">6-hydroxymethyl-7,8-dihydropterin pyrophosphokinase</fullName>
    </alternativeName>
    <alternativeName>
        <fullName evidence="12">7,8-dihydro-6-hydroxymethylpterin-pyrophosphokinase</fullName>
    </alternativeName>
</protein>
<evidence type="ECO:0000313" key="15">
    <source>
        <dbReference type="EMBL" id="PWD91357.1"/>
    </source>
</evidence>
<evidence type="ECO:0000256" key="8">
    <source>
        <dbReference type="ARBA" id="ARBA00022840"/>
    </source>
</evidence>
<evidence type="ECO:0000256" key="5">
    <source>
        <dbReference type="ARBA" id="ARBA00022679"/>
    </source>
</evidence>
<reference evidence="16 17" key="2">
    <citation type="submission" date="2018-05" db="EMBL/GenBank/DDBJ databases">
        <title>Ignatzschineria dubaiensis sp. nov., isolated from necrotic foot tissues of dromedaries (Camelus dromedarius) and associated maggots in Dubai, United Arab Emirates.</title>
        <authorList>
            <person name="Tsang C.C."/>
            <person name="Tang J.Y.M."/>
            <person name="Fong J.Y.H."/>
            <person name="Kinne J."/>
            <person name="Lee H.H."/>
            <person name="Joseph M."/>
            <person name="Jose S."/>
            <person name="Schuster R.K."/>
            <person name="Tang Y."/>
            <person name="Sivakumar S."/>
            <person name="Chen J.H.K."/>
            <person name="Teng J.L.L."/>
            <person name="Lau S.K.P."/>
            <person name="Wernery U."/>
            <person name="Woo P.C.Y."/>
        </authorList>
    </citation>
    <scope>NUCLEOTIDE SEQUENCE [LARGE SCALE GENOMIC DNA]</scope>
    <source>
        <strain evidence="16">UAE-HKU57</strain>
        <strain evidence="17">UAE-HKU58</strain>
    </source>
</reference>
<dbReference type="GO" id="GO:0046656">
    <property type="term" value="P:folic acid biosynthetic process"/>
    <property type="evidence" value="ECO:0007669"/>
    <property type="project" value="UniProtKB-KW"/>
</dbReference>
<evidence type="ECO:0000313" key="17">
    <source>
        <dbReference type="Proteomes" id="UP000245217"/>
    </source>
</evidence>
<evidence type="ECO:0000256" key="9">
    <source>
        <dbReference type="ARBA" id="ARBA00022909"/>
    </source>
</evidence>
<evidence type="ECO:0000256" key="6">
    <source>
        <dbReference type="ARBA" id="ARBA00022741"/>
    </source>
</evidence>
<dbReference type="InterPro" id="IPR000550">
    <property type="entry name" value="Hppk"/>
</dbReference>
<proteinExistence type="inferred from homology"/>
<keyword evidence="7 14" id="KW-0418">Kinase</keyword>
<dbReference type="PROSITE" id="PS00794">
    <property type="entry name" value="HPPK"/>
    <property type="match status" value="1"/>
</dbReference>
<dbReference type="UniPathway" id="UPA00077">
    <property type="reaction ID" value="UER00155"/>
</dbReference>
<evidence type="ECO:0000256" key="2">
    <source>
        <dbReference type="ARBA" id="ARBA00005810"/>
    </source>
</evidence>
<dbReference type="GO" id="GO:0003848">
    <property type="term" value="F:2-amino-4-hydroxy-6-hydroxymethyldihydropteridine diphosphokinase activity"/>
    <property type="evidence" value="ECO:0007669"/>
    <property type="project" value="UniProtKB-EC"/>
</dbReference>
<gene>
    <name evidence="14" type="primary">folK</name>
    <name evidence="14" type="ORF">DC077_07890</name>
    <name evidence="15" type="ORF">DC078_07515</name>
</gene>
<dbReference type="SUPFAM" id="SSF55083">
    <property type="entry name" value="6-hydroxymethyl-7,8-dihydropterin pyrophosphokinase, HPPK"/>
    <property type="match status" value="1"/>
</dbReference>
<dbReference type="Gene3D" id="3.30.70.560">
    <property type="entry name" value="7,8-Dihydro-6-hydroxymethylpterin-pyrophosphokinase HPPK"/>
    <property type="match status" value="1"/>
</dbReference>
<feature type="domain" description="7,8-dihydro-6-hydroxymethylpterin-pyrophosphokinase" evidence="13">
    <location>
        <begin position="87"/>
        <end position="98"/>
    </location>
</feature>
<comment type="similarity">
    <text evidence="2">Belongs to the HPPK family.</text>
</comment>
<comment type="caution">
    <text evidence="14">The sequence shown here is derived from an EMBL/GenBank/DDBJ whole genome shotgun (WGS) entry which is preliminary data.</text>
</comment>
<keyword evidence="9" id="KW-0289">Folate biosynthesis</keyword>
<name>A0A2U2APR7_9GAMM</name>
<evidence type="ECO:0000256" key="7">
    <source>
        <dbReference type="ARBA" id="ARBA00022777"/>
    </source>
</evidence>
<evidence type="ECO:0000256" key="11">
    <source>
        <dbReference type="ARBA" id="ARBA00029766"/>
    </source>
</evidence>
<evidence type="ECO:0000313" key="14">
    <source>
        <dbReference type="EMBL" id="PWD85513.1"/>
    </source>
</evidence>
<dbReference type="PANTHER" id="PTHR43071">
    <property type="entry name" value="2-AMINO-4-HYDROXY-6-HYDROXYMETHYLDIHYDROPTERIDINE PYROPHOSPHOKINASE"/>
    <property type="match status" value="1"/>
</dbReference>
<dbReference type="EC" id="2.7.6.3" evidence="3"/>
<dbReference type="Proteomes" id="UP000245059">
    <property type="component" value="Unassembled WGS sequence"/>
</dbReference>
<dbReference type="CDD" id="cd00483">
    <property type="entry name" value="HPPK"/>
    <property type="match status" value="1"/>
</dbReference>
<keyword evidence="6" id="KW-0547">Nucleotide-binding</keyword>
<dbReference type="GO" id="GO:0005524">
    <property type="term" value="F:ATP binding"/>
    <property type="evidence" value="ECO:0007669"/>
    <property type="project" value="UniProtKB-KW"/>
</dbReference>
<evidence type="ECO:0000256" key="10">
    <source>
        <dbReference type="ARBA" id="ARBA00029409"/>
    </source>
</evidence>
<dbReference type="NCBIfam" id="TIGR01498">
    <property type="entry name" value="folK"/>
    <property type="match status" value="1"/>
</dbReference>
<dbReference type="EMBL" id="QEWW01000005">
    <property type="protein sequence ID" value="PWD85513.1"/>
    <property type="molecule type" value="Genomic_DNA"/>
</dbReference>
<evidence type="ECO:0000256" key="1">
    <source>
        <dbReference type="ARBA" id="ARBA00005051"/>
    </source>
</evidence>
<dbReference type="InterPro" id="IPR035907">
    <property type="entry name" value="Hppk_sf"/>
</dbReference>
<dbReference type="PANTHER" id="PTHR43071:SF1">
    <property type="entry name" value="2-AMINO-4-HYDROXY-6-HYDROXYMETHYLDIHYDROPTERIDINE PYROPHOSPHOKINASE"/>
    <property type="match status" value="1"/>
</dbReference>
<evidence type="ECO:0000256" key="3">
    <source>
        <dbReference type="ARBA" id="ARBA00013253"/>
    </source>
</evidence>
<accession>A0A2U2APR7</accession>
<sequence>MNIVYLSLGSNLNNPLLQVKTAINEIQNSSQITLLAASSLYETPPIGPKQPNFINAALKIGTTLSPLQLLKITQGIEALHQRERTIHWGPRTLDIDLLLYNDETIDHPDLTIPHPFMHQRAFVLVPLLEINPSLSTSMHGALSNHLNHLEDRFDIIPIADSPLQNIKMNKSR</sequence>
<dbReference type="Proteomes" id="UP000245217">
    <property type="component" value="Unassembled WGS sequence"/>
</dbReference>
<comment type="function">
    <text evidence="10">Catalyzes the transfer of pyrophosphate from adenosine triphosphate (ATP) to 6-hydroxymethyl-7,8-dihydropterin, an enzymatic step in folate biosynthesis pathway.</text>
</comment>
<dbReference type="RefSeq" id="WP_109201953.1">
    <property type="nucleotide sequence ID" value="NZ_QEWS01000006.1"/>
</dbReference>
<organism evidence="14 16">
    <name type="scientific">Ignatzschineria cameli</name>
    <dbReference type="NCBI Taxonomy" id="2182793"/>
    <lineage>
        <taxon>Bacteria</taxon>
        <taxon>Pseudomonadati</taxon>
        <taxon>Pseudomonadota</taxon>
        <taxon>Gammaproteobacteria</taxon>
        <taxon>Cardiobacteriales</taxon>
        <taxon>Ignatzschineriaceae</taxon>
        <taxon>Ignatzschineria</taxon>
    </lineage>
</organism>
<dbReference type="GO" id="GO:0046654">
    <property type="term" value="P:tetrahydrofolate biosynthetic process"/>
    <property type="evidence" value="ECO:0007669"/>
    <property type="project" value="UniProtKB-UniPathway"/>
</dbReference>
<keyword evidence="8" id="KW-0067">ATP-binding</keyword>
<reference evidence="14" key="1">
    <citation type="journal article" date="2018" name="Genome Announc.">
        <title>Ignatzschineria cameli sp. nov., isolated from necrotic foot tissue of dromedaries (Camelus dromedarius) and associated maggots (Wohlfahrtia species) in Dubai.</title>
        <authorList>
            <person name="Tsang C.C."/>
            <person name="Tang J.Y."/>
            <person name="Fong J.Y."/>
            <person name="Kinne J."/>
            <person name="Lee H.H."/>
            <person name="Joseph M."/>
            <person name="Jose S."/>
            <person name="Schuster R.K."/>
            <person name="Tang Y."/>
            <person name="Sivakumar S."/>
            <person name="Chen J.H."/>
            <person name="Teng J.L."/>
            <person name="Lau S.K."/>
            <person name="Wernery U."/>
            <person name="Woo P.C."/>
        </authorList>
    </citation>
    <scope>NUCLEOTIDE SEQUENCE</scope>
    <source>
        <strain evidence="14">UAE-HKU57</strain>
        <strain evidence="15">UAE-HKU58</strain>
    </source>
</reference>